<dbReference type="GO" id="GO:0140359">
    <property type="term" value="F:ABC-type transporter activity"/>
    <property type="evidence" value="ECO:0007669"/>
    <property type="project" value="InterPro"/>
</dbReference>
<evidence type="ECO:0000256" key="1">
    <source>
        <dbReference type="SAM" id="Phobius"/>
    </source>
</evidence>
<keyword evidence="1" id="KW-1133">Transmembrane helix</keyword>
<protein>
    <recommendedName>
        <fullName evidence="4">ABC transporter permease</fullName>
    </recommendedName>
</protein>
<keyword evidence="3" id="KW-1185">Reference proteome</keyword>
<keyword evidence="1" id="KW-0812">Transmembrane</keyword>
<gene>
    <name evidence="2" type="ORF">CUD01_08760</name>
</gene>
<proteinExistence type="predicted"/>
<name>A0A4Y3K8Y6_CELUD</name>
<dbReference type="Proteomes" id="UP000315842">
    <property type="component" value="Unassembled WGS sequence"/>
</dbReference>
<dbReference type="RefSeq" id="WP_141319043.1">
    <property type="nucleotide sequence ID" value="NZ_BJLP01000010.1"/>
</dbReference>
<feature type="transmembrane region" description="Helical" evidence="1">
    <location>
        <begin position="205"/>
        <end position="227"/>
    </location>
</feature>
<dbReference type="Pfam" id="PF12679">
    <property type="entry name" value="ABC2_membrane_2"/>
    <property type="match status" value="1"/>
</dbReference>
<comment type="caution">
    <text evidence="2">The sequence shown here is derived from an EMBL/GenBank/DDBJ whole genome shotgun (WGS) entry which is preliminary data.</text>
</comment>
<feature type="transmembrane region" description="Helical" evidence="1">
    <location>
        <begin position="112"/>
        <end position="134"/>
    </location>
</feature>
<feature type="transmembrane region" description="Helical" evidence="1">
    <location>
        <begin position="155"/>
        <end position="185"/>
    </location>
</feature>
<dbReference type="GO" id="GO:0005886">
    <property type="term" value="C:plasma membrane"/>
    <property type="evidence" value="ECO:0007669"/>
    <property type="project" value="UniProtKB-SubCell"/>
</dbReference>
<evidence type="ECO:0000313" key="2">
    <source>
        <dbReference type="EMBL" id="GEA80432.1"/>
    </source>
</evidence>
<organism evidence="2 3">
    <name type="scientific">Cellulomonas uda</name>
    <dbReference type="NCBI Taxonomy" id="1714"/>
    <lineage>
        <taxon>Bacteria</taxon>
        <taxon>Bacillati</taxon>
        <taxon>Actinomycetota</taxon>
        <taxon>Actinomycetes</taxon>
        <taxon>Micrococcales</taxon>
        <taxon>Cellulomonadaceae</taxon>
        <taxon>Cellulomonas</taxon>
    </lineage>
</organism>
<keyword evidence="1" id="KW-0472">Membrane</keyword>
<evidence type="ECO:0008006" key="4">
    <source>
        <dbReference type="Google" id="ProtNLM"/>
    </source>
</evidence>
<evidence type="ECO:0000313" key="3">
    <source>
        <dbReference type="Proteomes" id="UP000315842"/>
    </source>
</evidence>
<reference evidence="2 3" key="1">
    <citation type="submission" date="2019-06" db="EMBL/GenBank/DDBJ databases">
        <title>Whole genome shotgun sequence of Cellulomonas uda NBRC 3747.</title>
        <authorList>
            <person name="Hosoyama A."/>
            <person name="Uohara A."/>
            <person name="Ohji S."/>
            <person name="Ichikawa N."/>
        </authorList>
    </citation>
    <scope>NUCLEOTIDE SEQUENCE [LARGE SCALE GENOMIC DNA]</scope>
    <source>
        <strain evidence="2 3">NBRC 3747</strain>
    </source>
</reference>
<feature type="transmembrane region" description="Helical" evidence="1">
    <location>
        <begin position="310"/>
        <end position="329"/>
    </location>
</feature>
<dbReference type="EMBL" id="BJLP01000010">
    <property type="protein sequence ID" value="GEA80432.1"/>
    <property type="molecule type" value="Genomic_DNA"/>
</dbReference>
<sequence length="335" mass="34899">MSRLVTTEVARWFARTMLWLVSAATVALMVLGPLGAYNGSREASAADRALAQQQVDAYEPPAQEDVDACLADEAREREAQGDPTIEFQCEWTPTVEDFLPWRQYWDTEGASIVWGVASFLALAALLAGASFVAAEFSTGAIGNWLTFAPRRGRVLASKLVATVVGFAPTAVLAVTLLVGGTWGAFAAHDALHNPNPPQGSGGSGFTLADAAAAGGRIAVLGVAFAVLGAALGFLLRHTAAVLGAVLAWGVVVEGIGAGLAPRARPWLLQTNIDAWVRDGTQWYEDVCGFDAETGGQSCTSITHTVSAGHGAAVLGGLVLVVVVLAAVVFRRRDVS</sequence>
<feature type="transmembrane region" description="Helical" evidence="1">
    <location>
        <begin position="239"/>
        <end position="260"/>
    </location>
</feature>
<feature type="transmembrane region" description="Helical" evidence="1">
    <location>
        <begin position="12"/>
        <end position="31"/>
    </location>
</feature>
<dbReference type="AlphaFoldDB" id="A0A4Y3K8Y6"/>
<accession>A0A4Y3K8Y6</accession>